<evidence type="ECO:0000313" key="2">
    <source>
        <dbReference type="Proteomes" id="UP000000600"/>
    </source>
</evidence>
<dbReference type="Proteomes" id="UP000000600">
    <property type="component" value="Unassembled WGS sequence"/>
</dbReference>
<protein>
    <submittedName>
        <fullName evidence="1">Uncharacterized protein</fullName>
    </submittedName>
</protein>
<sequence length="63" mass="7646">MPKMEGNIQKKFTSQNMDFYNQKNETKIKRDIFAIRELNANQIEKVFLKEILMTECLRYQKQS</sequence>
<dbReference type="HOGENOM" id="CLU_2890613_0_0_1"/>
<gene>
    <name evidence="1" type="ORF">GSPATT00012473001</name>
</gene>
<dbReference type="GeneID" id="5030131"/>
<dbReference type="InParanoid" id="A0D1N2"/>
<dbReference type="EMBL" id="CT868252">
    <property type="protein sequence ID" value="CAK76949.1"/>
    <property type="molecule type" value="Genomic_DNA"/>
</dbReference>
<name>A0D1N2_PARTE</name>
<organism evidence="1 2">
    <name type="scientific">Paramecium tetraurelia</name>
    <dbReference type="NCBI Taxonomy" id="5888"/>
    <lineage>
        <taxon>Eukaryota</taxon>
        <taxon>Sar</taxon>
        <taxon>Alveolata</taxon>
        <taxon>Ciliophora</taxon>
        <taxon>Intramacronucleata</taxon>
        <taxon>Oligohymenophorea</taxon>
        <taxon>Peniculida</taxon>
        <taxon>Parameciidae</taxon>
        <taxon>Paramecium</taxon>
    </lineage>
</organism>
<dbReference type="RefSeq" id="XP_001444346.1">
    <property type="nucleotide sequence ID" value="XM_001444309.1"/>
</dbReference>
<dbReference type="AlphaFoldDB" id="A0D1N2"/>
<accession>A0D1N2</accession>
<evidence type="ECO:0000313" key="1">
    <source>
        <dbReference type="EMBL" id="CAK76949.1"/>
    </source>
</evidence>
<reference evidence="1 2" key="1">
    <citation type="journal article" date="2006" name="Nature">
        <title>Global trends of whole-genome duplications revealed by the ciliate Paramecium tetraurelia.</title>
        <authorList>
            <consortium name="Genoscope"/>
            <person name="Aury J.-M."/>
            <person name="Jaillon O."/>
            <person name="Duret L."/>
            <person name="Noel B."/>
            <person name="Jubin C."/>
            <person name="Porcel B.M."/>
            <person name="Segurens B."/>
            <person name="Daubin V."/>
            <person name="Anthouard V."/>
            <person name="Aiach N."/>
            <person name="Arnaiz O."/>
            <person name="Billaut A."/>
            <person name="Beisson J."/>
            <person name="Blanc I."/>
            <person name="Bouhouche K."/>
            <person name="Camara F."/>
            <person name="Duharcourt S."/>
            <person name="Guigo R."/>
            <person name="Gogendeau D."/>
            <person name="Katinka M."/>
            <person name="Keller A.-M."/>
            <person name="Kissmehl R."/>
            <person name="Klotz C."/>
            <person name="Koll F."/>
            <person name="Le Moue A."/>
            <person name="Lepere C."/>
            <person name="Malinsky S."/>
            <person name="Nowacki M."/>
            <person name="Nowak J.K."/>
            <person name="Plattner H."/>
            <person name="Poulain J."/>
            <person name="Ruiz F."/>
            <person name="Serrano V."/>
            <person name="Zagulski M."/>
            <person name="Dessen P."/>
            <person name="Betermier M."/>
            <person name="Weissenbach J."/>
            <person name="Scarpelli C."/>
            <person name="Schachter V."/>
            <person name="Sperling L."/>
            <person name="Meyer E."/>
            <person name="Cohen J."/>
            <person name="Wincker P."/>
        </authorList>
    </citation>
    <scope>NUCLEOTIDE SEQUENCE [LARGE SCALE GENOMIC DNA]</scope>
    <source>
        <strain evidence="1 2">Stock d4-2</strain>
    </source>
</reference>
<keyword evidence="2" id="KW-1185">Reference proteome</keyword>
<dbReference type="KEGG" id="ptm:GSPATT00012473001"/>
<proteinExistence type="predicted"/>